<organism evidence="4 9">
    <name type="scientific">Rotaria magnacalcarata</name>
    <dbReference type="NCBI Taxonomy" id="392030"/>
    <lineage>
        <taxon>Eukaryota</taxon>
        <taxon>Metazoa</taxon>
        <taxon>Spiralia</taxon>
        <taxon>Gnathifera</taxon>
        <taxon>Rotifera</taxon>
        <taxon>Eurotatoria</taxon>
        <taxon>Bdelloidea</taxon>
        <taxon>Philodinida</taxon>
        <taxon>Philodinidae</taxon>
        <taxon>Rotaria</taxon>
    </lineage>
</organism>
<keyword evidence="10" id="KW-1185">Reference proteome</keyword>
<evidence type="ECO:0000313" key="3">
    <source>
        <dbReference type="EMBL" id="CAF2075657.1"/>
    </source>
</evidence>
<dbReference type="Proteomes" id="UP000663842">
    <property type="component" value="Unassembled WGS sequence"/>
</dbReference>
<dbReference type="AlphaFoldDB" id="A0A816VRF3"/>
<dbReference type="Proteomes" id="UP000663887">
    <property type="component" value="Unassembled WGS sequence"/>
</dbReference>
<dbReference type="EMBL" id="CAJOBF010000146">
    <property type="protein sequence ID" value="CAF3758491.1"/>
    <property type="molecule type" value="Genomic_DNA"/>
</dbReference>
<evidence type="ECO:0000313" key="9">
    <source>
        <dbReference type="Proteomes" id="UP000663856"/>
    </source>
</evidence>
<dbReference type="Proteomes" id="UP000663866">
    <property type="component" value="Unassembled WGS sequence"/>
</dbReference>
<dbReference type="EMBL" id="CAJNOW010016825">
    <property type="protein sequence ID" value="CAF1652634.1"/>
    <property type="molecule type" value="Genomic_DNA"/>
</dbReference>
<protein>
    <submittedName>
        <fullName evidence="4">Uncharacterized protein</fullName>
    </submittedName>
</protein>
<dbReference type="Proteomes" id="UP000681967">
    <property type="component" value="Unassembled WGS sequence"/>
</dbReference>
<dbReference type="EMBL" id="CAJNRE010008750">
    <property type="protein sequence ID" value="CAF2075657.1"/>
    <property type="molecule type" value="Genomic_DNA"/>
</dbReference>
<dbReference type="EMBL" id="CAJNRG010017787">
    <property type="protein sequence ID" value="CAF2239294.1"/>
    <property type="molecule type" value="Genomic_DNA"/>
</dbReference>
<evidence type="ECO:0000313" key="8">
    <source>
        <dbReference type="EMBL" id="CAF3792110.1"/>
    </source>
</evidence>
<dbReference type="Proteomes" id="UP000663824">
    <property type="component" value="Unassembled WGS sequence"/>
</dbReference>
<dbReference type="EMBL" id="CAJOBH010000441">
    <property type="protein sequence ID" value="CAF3792110.1"/>
    <property type="molecule type" value="Genomic_DNA"/>
</dbReference>
<dbReference type="Proteomes" id="UP000663856">
    <property type="component" value="Unassembled WGS sequence"/>
</dbReference>
<evidence type="ECO:0000313" key="5">
    <source>
        <dbReference type="EMBL" id="CAF2239294.1"/>
    </source>
</evidence>
<dbReference type="EMBL" id="CAJNOV010014539">
    <property type="protein sequence ID" value="CAF1554387.1"/>
    <property type="molecule type" value="Genomic_DNA"/>
</dbReference>
<name>A0A816VRF3_9BILA</name>
<proteinExistence type="predicted"/>
<evidence type="ECO:0000313" key="1">
    <source>
        <dbReference type="EMBL" id="CAF1554387.1"/>
    </source>
</evidence>
<reference evidence="4" key="1">
    <citation type="submission" date="2021-02" db="EMBL/GenBank/DDBJ databases">
        <authorList>
            <person name="Nowell W R."/>
        </authorList>
    </citation>
    <scope>NUCLEOTIDE SEQUENCE</scope>
</reference>
<evidence type="ECO:0000313" key="2">
    <source>
        <dbReference type="EMBL" id="CAF1652634.1"/>
    </source>
</evidence>
<accession>A0A816VRF3</accession>
<gene>
    <name evidence="8" type="ORF">BYL167_LOCUS2509</name>
    <name evidence="1" type="ORF">CJN711_LOCUS30659</name>
    <name evidence="2" type="ORF">KQP761_LOCUS30287</name>
    <name evidence="3" type="ORF">MBJ925_LOCUS17516</name>
    <name evidence="7" type="ORF">OVN521_LOCUS3028</name>
    <name evidence="6" type="ORF">UXM345_LOCUS2419</name>
    <name evidence="4" type="ORF">WKI299_LOCUS25509</name>
    <name evidence="5" type="ORF">XDN619_LOCUS34738</name>
</gene>
<sequence length="187" mass="21256">MTFSTPSSTKSTIENIVNDEKFAQIYIPDENAVQLLDNERTIMNVKHGLSGCALGIHSYSSGIHSVRIRVDIGNPVLGIRSRNIPPIPDKYCWGSYSVSPSTYGWQKDYGRLLNGRIDGYELKQILNNMKRDSHVYTITLNCDEHRLSILNEDTKEQDEMEVDVAHAPLPWCLYVGLHRHLTRISLI</sequence>
<dbReference type="Proteomes" id="UP000663834">
    <property type="component" value="Unassembled WGS sequence"/>
</dbReference>
<comment type="caution">
    <text evidence="4">The sequence shown here is derived from an EMBL/GenBank/DDBJ whole genome shotgun (WGS) entry which is preliminary data.</text>
</comment>
<evidence type="ECO:0000313" key="6">
    <source>
        <dbReference type="EMBL" id="CAF3758491.1"/>
    </source>
</evidence>
<dbReference type="EMBL" id="CAJNRF010011014">
    <property type="protein sequence ID" value="CAF2126939.1"/>
    <property type="molecule type" value="Genomic_DNA"/>
</dbReference>
<evidence type="ECO:0000313" key="4">
    <source>
        <dbReference type="EMBL" id="CAF2126939.1"/>
    </source>
</evidence>
<evidence type="ECO:0000313" key="7">
    <source>
        <dbReference type="EMBL" id="CAF3785882.1"/>
    </source>
</evidence>
<dbReference type="EMBL" id="CAJOBG010000253">
    <property type="protein sequence ID" value="CAF3785882.1"/>
    <property type="molecule type" value="Genomic_DNA"/>
</dbReference>
<dbReference type="OrthoDB" id="10053292at2759"/>
<evidence type="ECO:0000313" key="10">
    <source>
        <dbReference type="Proteomes" id="UP000663866"/>
    </source>
</evidence>
<dbReference type="Proteomes" id="UP000663855">
    <property type="component" value="Unassembled WGS sequence"/>
</dbReference>